<feature type="compositionally biased region" description="Acidic residues" evidence="1">
    <location>
        <begin position="251"/>
        <end position="261"/>
    </location>
</feature>
<sequence length="287" mass="31934">MSYPNQSYAPYSDPQPDSNFEGNSRPFDPDADAAVLNPSLPTLAALISQRIRGNPGSSQTQLTPAGINLPSGHTACDDPRQVQVSNSQAQDYLGYYTHQTSFQGSYPLFQEDDREREETYNGYPTSTTFRDRQDRRVAPTRQYTGGQYHRGHGTTQNVSLPVLFPSTETNSRSDTDRSLLQMLGRQNRPSGSSSLPGPEMGENAMFRPLNMGGYGTTSGSSAQITYQAPPSQQGFIPPDEKEQYAFADRTMEEDWNDEDREEVFGQGLSNGHTDPHGWSRGDHWDFD</sequence>
<proteinExistence type="predicted"/>
<feature type="compositionally biased region" description="Polar residues" evidence="1">
    <location>
        <begin position="1"/>
        <end position="22"/>
    </location>
</feature>
<protein>
    <submittedName>
        <fullName evidence="2">Uncharacterized protein</fullName>
    </submittedName>
</protein>
<dbReference type="VEuPathDB" id="FungiDB:TREMEDRAFT_60781"/>
<organism evidence="2 3">
    <name type="scientific">Tremella mesenterica</name>
    <name type="common">Jelly fungus</name>
    <dbReference type="NCBI Taxonomy" id="5217"/>
    <lineage>
        <taxon>Eukaryota</taxon>
        <taxon>Fungi</taxon>
        <taxon>Dikarya</taxon>
        <taxon>Basidiomycota</taxon>
        <taxon>Agaricomycotina</taxon>
        <taxon>Tremellomycetes</taxon>
        <taxon>Tremellales</taxon>
        <taxon>Tremellaceae</taxon>
        <taxon>Tremella</taxon>
    </lineage>
</organism>
<dbReference type="EMBL" id="SDIL01000031">
    <property type="protein sequence ID" value="RXK39448.1"/>
    <property type="molecule type" value="Genomic_DNA"/>
</dbReference>
<reference evidence="2 3" key="1">
    <citation type="submission" date="2016-06" db="EMBL/GenBank/DDBJ databases">
        <title>Evolution of pathogenesis and genome organization in the Tremellales.</title>
        <authorList>
            <person name="Cuomo C."/>
            <person name="Litvintseva A."/>
            <person name="Heitman J."/>
            <person name="Chen Y."/>
            <person name="Sun S."/>
            <person name="Springer D."/>
            <person name="Dromer F."/>
            <person name="Young S."/>
            <person name="Zeng Q."/>
            <person name="Chapman S."/>
            <person name="Gujja S."/>
            <person name="Saif S."/>
            <person name="Birren B."/>
        </authorList>
    </citation>
    <scope>NUCLEOTIDE SEQUENCE [LARGE SCALE GENOMIC DNA]</scope>
    <source>
        <strain evidence="2 3">ATCC 28783</strain>
    </source>
</reference>
<dbReference type="Proteomes" id="UP000289152">
    <property type="component" value="Unassembled WGS sequence"/>
</dbReference>
<gene>
    <name evidence="2" type="ORF">M231_03281</name>
</gene>
<dbReference type="InParanoid" id="A0A4Q1BNK6"/>
<dbReference type="AlphaFoldDB" id="A0A4Q1BNK6"/>
<evidence type="ECO:0000313" key="3">
    <source>
        <dbReference type="Proteomes" id="UP000289152"/>
    </source>
</evidence>
<feature type="region of interest" description="Disordered" evidence="1">
    <location>
        <begin position="183"/>
        <end position="287"/>
    </location>
</feature>
<comment type="caution">
    <text evidence="2">The sequence shown here is derived from an EMBL/GenBank/DDBJ whole genome shotgun (WGS) entry which is preliminary data.</text>
</comment>
<evidence type="ECO:0000256" key="1">
    <source>
        <dbReference type="SAM" id="MobiDB-lite"/>
    </source>
</evidence>
<feature type="compositionally biased region" description="Polar residues" evidence="1">
    <location>
        <begin position="217"/>
        <end position="234"/>
    </location>
</feature>
<evidence type="ECO:0000313" key="2">
    <source>
        <dbReference type="EMBL" id="RXK39448.1"/>
    </source>
</evidence>
<keyword evidence="3" id="KW-1185">Reference proteome</keyword>
<name>A0A4Q1BNK6_TREME</name>
<feature type="compositionally biased region" description="Basic and acidic residues" evidence="1">
    <location>
        <begin position="273"/>
        <end position="287"/>
    </location>
</feature>
<feature type="region of interest" description="Disordered" evidence="1">
    <location>
        <begin position="1"/>
        <end position="35"/>
    </location>
</feature>
<accession>A0A4Q1BNK6</accession>